<proteinExistence type="predicted"/>
<dbReference type="EMBL" id="SMOL01000004">
    <property type="protein sequence ID" value="KAB2636438.1"/>
    <property type="molecule type" value="Genomic_DNA"/>
</dbReference>
<name>A0A5N5I9G7_9ROSA</name>
<evidence type="ECO:0000313" key="2">
    <source>
        <dbReference type="Proteomes" id="UP000327157"/>
    </source>
</evidence>
<reference evidence="2" key="2">
    <citation type="submission" date="2019-10" db="EMBL/GenBank/DDBJ databases">
        <title>A de novo genome assembly of a pear dwarfing rootstock.</title>
        <authorList>
            <person name="Wang F."/>
            <person name="Wang J."/>
            <person name="Li S."/>
            <person name="Zhang Y."/>
            <person name="Fang M."/>
            <person name="Ma L."/>
            <person name="Zhao Y."/>
            <person name="Jiang S."/>
        </authorList>
    </citation>
    <scope>NUCLEOTIDE SEQUENCE [LARGE SCALE GENOMIC DNA]</scope>
</reference>
<accession>A0A5N5I9G7</accession>
<gene>
    <name evidence="1" type="ORF">D8674_026972</name>
</gene>
<dbReference type="AlphaFoldDB" id="A0A5N5I9G7"/>
<sequence length="74" mass="8127">MAEGCLEDREGDCQRLPLSAPSQQCTTETHHPIGVHLLSELFLADAFLLLDGARPLTPSPTAMVWKTSYLETES</sequence>
<reference evidence="1 2" key="3">
    <citation type="submission" date="2019-11" db="EMBL/GenBank/DDBJ databases">
        <title>A de novo genome assembly of a pear dwarfing rootstock.</title>
        <authorList>
            <person name="Wang F."/>
            <person name="Wang J."/>
            <person name="Li S."/>
            <person name="Zhang Y."/>
            <person name="Fang M."/>
            <person name="Ma L."/>
            <person name="Zhao Y."/>
            <person name="Jiang S."/>
        </authorList>
    </citation>
    <scope>NUCLEOTIDE SEQUENCE [LARGE SCALE GENOMIC DNA]</scope>
    <source>
        <strain evidence="1">S2</strain>
        <tissue evidence="1">Leaf</tissue>
    </source>
</reference>
<organism evidence="1 2">
    <name type="scientific">Pyrus ussuriensis x Pyrus communis</name>
    <dbReference type="NCBI Taxonomy" id="2448454"/>
    <lineage>
        <taxon>Eukaryota</taxon>
        <taxon>Viridiplantae</taxon>
        <taxon>Streptophyta</taxon>
        <taxon>Embryophyta</taxon>
        <taxon>Tracheophyta</taxon>
        <taxon>Spermatophyta</taxon>
        <taxon>Magnoliopsida</taxon>
        <taxon>eudicotyledons</taxon>
        <taxon>Gunneridae</taxon>
        <taxon>Pentapetalae</taxon>
        <taxon>rosids</taxon>
        <taxon>fabids</taxon>
        <taxon>Rosales</taxon>
        <taxon>Rosaceae</taxon>
        <taxon>Amygdaloideae</taxon>
        <taxon>Maleae</taxon>
        <taxon>Pyrus</taxon>
    </lineage>
</organism>
<evidence type="ECO:0000313" key="1">
    <source>
        <dbReference type="EMBL" id="KAB2636438.1"/>
    </source>
</evidence>
<reference evidence="1 2" key="1">
    <citation type="submission" date="2019-09" db="EMBL/GenBank/DDBJ databases">
        <authorList>
            <person name="Ou C."/>
        </authorList>
    </citation>
    <scope>NUCLEOTIDE SEQUENCE [LARGE SCALE GENOMIC DNA]</scope>
    <source>
        <strain evidence="1">S2</strain>
        <tissue evidence="1">Leaf</tissue>
    </source>
</reference>
<keyword evidence="2" id="KW-1185">Reference proteome</keyword>
<protein>
    <submittedName>
        <fullName evidence="1">Uncharacterized protein</fullName>
    </submittedName>
</protein>
<dbReference type="Proteomes" id="UP000327157">
    <property type="component" value="Chromosome 5"/>
</dbReference>
<comment type="caution">
    <text evidence="1">The sequence shown here is derived from an EMBL/GenBank/DDBJ whole genome shotgun (WGS) entry which is preliminary data.</text>
</comment>